<reference evidence="4 5" key="1">
    <citation type="journal article" date="2021" name="ISME Commun">
        <title>Automated analysis of genomic sequences facilitates high-throughput and comprehensive description of bacteria.</title>
        <authorList>
            <person name="Hitch T.C.A."/>
        </authorList>
    </citation>
    <scope>NUCLEOTIDE SEQUENCE [LARGE SCALE GENOMIC DNA]</scope>
    <source>
        <strain evidence="4 5">Sanger_04</strain>
    </source>
</reference>
<feature type="compositionally biased region" description="Low complexity" evidence="1">
    <location>
        <begin position="297"/>
        <end position="316"/>
    </location>
</feature>
<feature type="region of interest" description="Disordered" evidence="1">
    <location>
        <begin position="241"/>
        <end position="263"/>
    </location>
</feature>
<dbReference type="InterPro" id="IPR003646">
    <property type="entry name" value="SH3-like_bac-type"/>
</dbReference>
<dbReference type="InterPro" id="IPR035940">
    <property type="entry name" value="CAP_sf"/>
</dbReference>
<feature type="domain" description="SH3b" evidence="3">
    <location>
        <begin position="171"/>
        <end position="234"/>
    </location>
</feature>
<dbReference type="Proteomes" id="UP001652461">
    <property type="component" value="Unassembled WGS sequence"/>
</dbReference>
<evidence type="ECO:0000256" key="1">
    <source>
        <dbReference type="SAM" id="MobiDB-lite"/>
    </source>
</evidence>
<dbReference type="SMART" id="SM00287">
    <property type="entry name" value="SH3b"/>
    <property type="match status" value="1"/>
</dbReference>
<keyword evidence="2" id="KW-0732">Signal</keyword>
<sequence>MKRKSVSILLAAVMAATLFTGCGKKEEPTQEAVVEEVTEEETEEPEEQEPEYETVAYSVVVASENEDGTYTAYDADNTYILTLAEELPEDQRAKVAVGAAISVSTEVEKEAESEEAEVTDSESEPETESEEETTPVPIQVTAVADISEEEVADLTYATFEKINGFSVEEMTDTPMYANQTVNVRKGPSADYEQLGSLSWGDEVTVTGIASTGWYQIRYNDETGYCSNNYIVNDKPVKKQTQTASAGSSASASTGNSGSSAAASTDMQGALNAMMSMGYSEEQARAMIESQFGAGSSAGATASASSGSSSDSGASTAEKTTSTCPALADAINAGRAEEGLDALAWDDSLAAIAKERAEAITSDLSHSGMKTLEMLTKSQSSDPQTWYNNFYNSSTHRIEMMGKTETKIGAAYCYYNGSYYVIVTLGR</sequence>
<dbReference type="Pfam" id="PF00188">
    <property type="entry name" value="CAP"/>
    <property type="match status" value="1"/>
</dbReference>
<gene>
    <name evidence="4" type="ORF">OCV63_01880</name>
</gene>
<name>A0ABT2RTJ4_9FIRM</name>
<feature type="compositionally biased region" description="Acidic residues" evidence="1">
    <location>
        <begin position="109"/>
        <end position="133"/>
    </location>
</feature>
<feature type="compositionally biased region" description="Acidic residues" evidence="1">
    <location>
        <begin position="33"/>
        <end position="52"/>
    </location>
</feature>
<dbReference type="Gene3D" id="2.30.30.40">
    <property type="entry name" value="SH3 Domains"/>
    <property type="match status" value="1"/>
</dbReference>
<feature type="region of interest" description="Disordered" evidence="1">
    <location>
        <begin position="25"/>
        <end position="54"/>
    </location>
</feature>
<evidence type="ECO:0000259" key="3">
    <source>
        <dbReference type="PROSITE" id="PS51781"/>
    </source>
</evidence>
<dbReference type="Pfam" id="PF08239">
    <property type="entry name" value="SH3_3"/>
    <property type="match status" value="1"/>
</dbReference>
<dbReference type="PANTHER" id="PTHR34408:SF1">
    <property type="entry name" value="GLYCOSYL HYDROLASE FAMILY 19 DOMAIN-CONTAINING PROTEIN HI_1415"/>
    <property type="match status" value="1"/>
</dbReference>
<dbReference type="InterPro" id="IPR052354">
    <property type="entry name" value="Cell_Wall_Dynamics_Protein"/>
</dbReference>
<dbReference type="PROSITE" id="PS51257">
    <property type="entry name" value="PROKAR_LIPOPROTEIN"/>
    <property type="match status" value="1"/>
</dbReference>
<accession>A0ABT2RTJ4</accession>
<dbReference type="Gene3D" id="3.40.33.10">
    <property type="entry name" value="CAP"/>
    <property type="match status" value="1"/>
</dbReference>
<keyword evidence="5" id="KW-1185">Reference proteome</keyword>
<dbReference type="RefSeq" id="WP_158361746.1">
    <property type="nucleotide sequence ID" value="NZ_JAOQKC010000002.1"/>
</dbReference>
<evidence type="ECO:0000313" key="5">
    <source>
        <dbReference type="Proteomes" id="UP001652461"/>
    </source>
</evidence>
<feature type="chain" id="PRO_5046940066" evidence="2">
    <location>
        <begin position="21"/>
        <end position="426"/>
    </location>
</feature>
<proteinExistence type="predicted"/>
<feature type="signal peptide" evidence="2">
    <location>
        <begin position="1"/>
        <end position="20"/>
    </location>
</feature>
<evidence type="ECO:0000256" key="2">
    <source>
        <dbReference type="SAM" id="SignalP"/>
    </source>
</evidence>
<organism evidence="4 5">
    <name type="scientific">Laedolimicola ammoniilytica</name>
    <dbReference type="NCBI Taxonomy" id="2981771"/>
    <lineage>
        <taxon>Bacteria</taxon>
        <taxon>Bacillati</taxon>
        <taxon>Bacillota</taxon>
        <taxon>Clostridia</taxon>
        <taxon>Lachnospirales</taxon>
        <taxon>Lachnospiraceae</taxon>
        <taxon>Laedolimicola</taxon>
    </lineage>
</organism>
<dbReference type="PANTHER" id="PTHR34408">
    <property type="entry name" value="FAMILY PROTEIN, PUTATIVE-RELATED"/>
    <property type="match status" value="1"/>
</dbReference>
<feature type="compositionally biased region" description="Low complexity" evidence="1">
    <location>
        <begin position="242"/>
        <end position="263"/>
    </location>
</feature>
<dbReference type="PROSITE" id="PS51781">
    <property type="entry name" value="SH3B"/>
    <property type="match status" value="1"/>
</dbReference>
<feature type="region of interest" description="Disordered" evidence="1">
    <location>
        <begin position="297"/>
        <end position="320"/>
    </location>
</feature>
<protein>
    <submittedName>
        <fullName evidence="4">SH3 domain-containing protein</fullName>
    </submittedName>
</protein>
<dbReference type="InterPro" id="IPR014044">
    <property type="entry name" value="CAP_dom"/>
</dbReference>
<comment type="caution">
    <text evidence="4">The sequence shown here is derived from an EMBL/GenBank/DDBJ whole genome shotgun (WGS) entry which is preliminary data.</text>
</comment>
<evidence type="ECO:0000313" key="4">
    <source>
        <dbReference type="EMBL" id="MCU6695646.1"/>
    </source>
</evidence>
<feature type="region of interest" description="Disordered" evidence="1">
    <location>
        <begin position="105"/>
        <end position="137"/>
    </location>
</feature>
<dbReference type="SUPFAM" id="SSF55797">
    <property type="entry name" value="PR-1-like"/>
    <property type="match status" value="1"/>
</dbReference>
<dbReference type="EMBL" id="JAOQKC010000002">
    <property type="protein sequence ID" value="MCU6695646.1"/>
    <property type="molecule type" value="Genomic_DNA"/>
</dbReference>